<sequence>MPSNAIDNSSTALHRSGVRTPARTTSAPWPRAAEYTSPAGTFATAPATDRPSYWAATDTAYAGMP</sequence>
<dbReference type="EMBL" id="UGQY01000001">
    <property type="protein sequence ID" value="STZ73656.1"/>
    <property type="molecule type" value="Genomic_DNA"/>
</dbReference>
<evidence type="ECO:0000313" key="2">
    <source>
        <dbReference type="EMBL" id="STZ73656.1"/>
    </source>
</evidence>
<accession>A0A378U8J8</accession>
<feature type="compositionally biased region" description="Polar residues" evidence="1">
    <location>
        <begin position="1"/>
        <end position="13"/>
    </location>
</feature>
<evidence type="ECO:0000313" key="3">
    <source>
        <dbReference type="Proteomes" id="UP000255389"/>
    </source>
</evidence>
<proteinExistence type="predicted"/>
<name>A0A378U8J8_MYCFO</name>
<gene>
    <name evidence="2" type="ORF">NCTC1542_01199</name>
</gene>
<evidence type="ECO:0000256" key="1">
    <source>
        <dbReference type="SAM" id="MobiDB-lite"/>
    </source>
</evidence>
<organism evidence="2 3">
    <name type="scientific">Mycolicibacterium fortuitum</name>
    <name type="common">Mycobacterium fortuitum</name>
    <dbReference type="NCBI Taxonomy" id="1766"/>
    <lineage>
        <taxon>Bacteria</taxon>
        <taxon>Bacillati</taxon>
        <taxon>Actinomycetota</taxon>
        <taxon>Actinomycetes</taxon>
        <taxon>Mycobacteriales</taxon>
        <taxon>Mycobacteriaceae</taxon>
        <taxon>Mycolicibacterium</taxon>
    </lineage>
</organism>
<dbReference type="Proteomes" id="UP000255389">
    <property type="component" value="Unassembled WGS sequence"/>
</dbReference>
<protein>
    <submittedName>
        <fullName evidence="2">Uncharacterized protein</fullName>
    </submittedName>
</protein>
<reference evidence="2 3" key="1">
    <citation type="submission" date="2018-06" db="EMBL/GenBank/DDBJ databases">
        <authorList>
            <consortium name="Pathogen Informatics"/>
            <person name="Doyle S."/>
        </authorList>
    </citation>
    <scope>NUCLEOTIDE SEQUENCE [LARGE SCALE GENOMIC DNA]</scope>
    <source>
        <strain evidence="2 3">NCTC1542</strain>
    </source>
</reference>
<dbReference type="AlphaFoldDB" id="A0A378U8J8"/>
<feature type="region of interest" description="Disordered" evidence="1">
    <location>
        <begin position="1"/>
        <end position="49"/>
    </location>
</feature>